<comment type="caution">
    <text evidence="2">The sequence shown here is derived from an EMBL/GenBank/DDBJ whole genome shotgun (WGS) entry which is preliminary data.</text>
</comment>
<gene>
    <name evidence="2" type="ORF">EAH84_08390</name>
</gene>
<proteinExistence type="predicted"/>
<dbReference type="EMBL" id="RCZK01000005">
    <property type="protein sequence ID" value="TPG12773.1"/>
    <property type="molecule type" value="Genomic_DNA"/>
</dbReference>
<protein>
    <submittedName>
        <fullName evidence="2">Uncharacterized protein</fullName>
    </submittedName>
</protein>
<feature type="transmembrane region" description="Helical" evidence="1">
    <location>
        <begin position="6"/>
        <end position="29"/>
    </location>
</feature>
<evidence type="ECO:0000256" key="1">
    <source>
        <dbReference type="SAM" id="Phobius"/>
    </source>
</evidence>
<keyword evidence="1" id="KW-0812">Transmembrane</keyword>
<name>A0A502CIY2_9SPHN</name>
<dbReference type="Proteomes" id="UP000318413">
    <property type="component" value="Unassembled WGS sequence"/>
</dbReference>
<dbReference type="RefSeq" id="WP_140870552.1">
    <property type="nucleotide sequence ID" value="NZ_RCZK01000005.1"/>
</dbReference>
<dbReference type="AlphaFoldDB" id="A0A502CIY2"/>
<dbReference type="OrthoDB" id="7429032at2"/>
<sequence length="79" mass="8517">MTEPTLYISLSMAALAGLAMIVIAGLSGWRDWLALKRRELDGTRGDQALPTPNAGARIEIADLKERIRKLEAIAAGVDL</sequence>
<reference evidence="2 3" key="1">
    <citation type="journal article" date="2019" name="Environ. Microbiol.">
        <title>Species interactions and distinct microbial communities in high Arctic permafrost affected cryosols are associated with the CH4 and CO2 gas fluxes.</title>
        <authorList>
            <person name="Altshuler I."/>
            <person name="Hamel J."/>
            <person name="Turney S."/>
            <person name="Magnuson E."/>
            <person name="Levesque R."/>
            <person name="Greer C."/>
            <person name="Whyte L.G."/>
        </authorList>
    </citation>
    <scope>NUCLEOTIDE SEQUENCE [LARGE SCALE GENOMIC DNA]</scope>
    <source>
        <strain evidence="2 3">S5.1</strain>
    </source>
</reference>
<organism evidence="2 3">
    <name type="scientific">Sphingomonas oligophenolica</name>
    <dbReference type="NCBI Taxonomy" id="301154"/>
    <lineage>
        <taxon>Bacteria</taxon>
        <taxon>Pseudomonadati</taxon>
        <taxon>Pseudomonadota</taxon>
        <taxon>Alphaproteobacteria</taxon>
        <taxon>Sphingomonadales</taxon>
        <taxon>Sphingomonadaceae</taxon>
        <taxon>Sphingomonas</taxon>
    </lineage>
</organism>
<accession>A0A502CIY2</accession>
<keyword evidence="1" id="KW-1133">Transmembrane helix</keyword>
<keyword evidence="3" id="KW-1185">Reference proteome</keyword>
<evidence type="ECO:0000313" key="2">
    <source>
        <dbReference type="EMBL" id="TPG12773.1"/>
    </source>
</evidence>
<evidence type="ECO:0000313" key="3">
    <source>
        <dbReference type="Proteomes" id="UP000318413"/>
    </source>
</evidence>
<keyword evidence="1" id="KW-0472">Membrane</keyword>